<dbReference type="PANTHER" id="PTHR46621">
    <property type="entry name" value="SNRNA-ACTIVATING PROTEIN COMPLEX SUBUNIT 4"/>
    <property type="match status" value="1"/>
</dbReference>
<dbReference type="InterPro" id="IPR017930">
    <property type="entry name" value="Myb_dom"/>
</dbReference>
<dbReference type="PROSITE" id="PS51294">
    <property type="entry name" value="HTH_MYB"/>
    <property type="match status" value="1"/>
</dbReference>
<evidence type="ECO:0000259" key="7">
    <source>
        <dbReference type="PROSITE" id="PS51294"/>
    </source>
</evidence>
<feature type="domain" description="HTH myb-type" evidence="7">
    <location>
        <begin position="96"/>
        <end position="146"/>
    </location>
</feature>
<gene>
    <name evidence="8" type="ORF">PCAL00307_LOCUS16691</name>
</gene>
<dbReference type="InterPro" id="IPR001005">
    <property type="entry name" value="SANT/Myb"/>
</dbReference>
<evidence type="ECO:0000259" key="6">
    <source>
        <dbReference type="PROSITE" id="PS50090"/>
    </source>
</evidence>
<dbReference type="Pfam" id="PF00249">
    <property type="entry name" value="Myb_DNA-binding"/>
    <property type="match status" value="1"/>
</dbReference>
<dbReference type="EMBL" id="HBIW01019395">
    <property type="protein sequence ID" value="CAE0701255.1"/>
    <property type="molecule type" value="Transcribed_RNA"/>
</dbReference>
<sequence length="210" mass="23087">MDPPPNAPRSPNGRDFAARAEGERMVLKNTPMGRAPQVKREMREEDASSGGGPATATRSGQAKRAARAPPARGAAMLRGAAVDIKYRPPRRAPVGGKWTEEEDRRLREIVETFGAKNWKRLAMLLGTVRSDVQCLHRWNKVLRPGLSKGPWAAVWKPTGESASQTQLRRRRRVDGVKRLEFEIHTGGRRPRTASSATWCCATARGTSSGA</sequence>
<dbReference type="SMART" id="SM00717">
    <property type="entry name" value="SANT"/>
    <property type="match status" value="1"/>
</dbReference>
<dbReference type="GO" id="GO:0019185">
    <property type="term" value="C:snRNA-activating protein complex"/>
    <property type="evidence" value="ECO:0007669"/>
    <property type="project" value="TreeGrafter"/>
</dbReference>
<dbReference type="GO" id="GO:0042795">
    <property type="term" value="P:snRNA transcription by RNA polymerase II"/>
    <property type="evidence" value="ECO:0007669"/>
    <property type="project" value="TreeGrafter"/>
</dbReference>
<evidence type="ECO:0000256" key="4">
    <source>
        <dbReference type="ARBA" id="ARBA00023242"/>
    </source>
</evidence>
<keyword evidence="2" id="KW-0238">DNA-binding</keyword>
<dbReference type="FunFam" id="1.10.10.60:FF:000016">
    <property type="entry name" value="Transcriptional activator Myb isoform A"/>
    <property type="match status" value="1"/>
</dbReference>
<protein>
    <recommendedName>
        <fullName evidence="9">Myb-like domain-containing protein</fullName>
    </recommendedName>
</protein>
<dbReference type="InterPro" id="IPR009057">
    <property type="entry name" value="Homeodomain-like_sf"/>
</dbReference>
<feature type="compositionally biased region" description="Basic and acidic residues" evidence="5">
    <location>
        <begin position="16"/>
        <end position="26"/>
    </location>
</feature>
<feature type="region of interest" description="Disordered" evidence="5">
    <location>
        <begin position="1"/>
        <end position="73"/>
    </location>
</feature>
<evidence type="ECO:0000256" key="1">
    <source>
        <dbReference type="ARBA" id="ARBA00023015"/>
    </source>
</evidence>
<dbReference type="GO" id="GO:0042796">
    <property type="term" value="P:snRNA transcription by RNA polymerase III"/>
    <property type="evidence" value="ECO:0007669"/>
    <property type="project" value="TreeGrafter"/>
</dbReference>
<organism evidence="8">
    <name type="scientific">Pelagomonas calceolata</name>
    <dbReference type="NCBI Taxonomy" id="35677"/>
    <lineage>
        <taxon>Eukaryota</taxon>
        <taxon>Sar</taxon>
        <taxon>Stramenopiles</taxon>
        <taxon>Ochrophyta</taxon>
        <taxon>Pelagophyceae</taxon>
        <taxon>Pelagomonadales</taxon>
        <taxon>Pelagomonadaceae</taxon>
        <taxon>Pelagomonas</taxon>
    </lineage>
</organism>
<evidence type="ECO:0000256" key="3">
    <source>
        <dbReference type="ARBA" id="ARBA00023163"/>
    </source>
</evidence>
<feature type="domain" description="Myb-like" evidence="6">
    <location>
        <begin position="96"/>
        <end position="142"/>
    </location>
</feature>
<name>A0A7S4A256_9STRA</name>
<accession>A0A7S4A256</accession>
<keyword evidence="3" id="KW-0804">Transcription</keyword>
<dbReference type="AlphaFoldDB" id="A0A7S4A256"/>
<evidence type="ECO:0000256" key="5">
    <source>
        <dbReference type="SAM" id="MobiDB-lite"/>
    </source>
</evidence>
<evidence type="ECO:0008006" key="9">
    <source>
        <dbReference type="Google" id="ProtNLM"/>
    </source>
</evidence>
<dbReference type="SUPFAM" id="SSF46689">
    <property type="entry name" value="Homeodomain-like"/>
    <property type="match status" value="1"/>
</dbReference>
<dbReference type="CDD" id="cd00167">
    <property type="entry name" value="SANT"/>
    <property type="match status" value="1"/>
</dbReference>
<keyword evidence="4" id="KW-0539">Nucleus</keyword>
<evidence type="ECO:0000313" key="8">
    <source>
        <dbReference type="EMBL" id="CAE0701255.1"/>
    </source>
</evidence>
<proteinExistence type="predicted"/>
<dbReference type="Gene3D" id="1.10.10.60">
    <property type="entry name" value="Homeodomain-like"/>
    <property type="match status" value="1"/>
</dbReference>
<dbReference type="PROSITE" id="PS50090">
    <property type="entry name" value="MYB_LIKE"/>
    <property type="match status" value="1"/>
</dbReference>
<dbReference type="PANTHER" id="PTHR46621:SF1">
    <property type="entry name" value="SNRNA-ACTIVATING PROTEIN COMPLEX SUBUNIT 4"/>
    <property type="match status" value="1"/>
</dbReference>
<dbReference type="GO" id="GO:0001006">
    <property type="term" value="F:RNA polymerase III type 3 promoter sequence-specific DNA binding"/>
    <property type="evidence" value="ECO:0007669"/>
    <property type="project" value="TreeGrafter"/>
</dbReference>
<dbReference type="GO" id="GO:0000978">
    <property type="term" value="F:RNA polymerase II cis-regulatory region sequence-specific DNA binding"/>
    <property type="evidence" value="ECO:0007669"/>
    <property type="project" value="TreeGrafter"/>
</dbReference>
<dbReference type="InterPro" id="IPR051575">
    <property type="entry name" value="Myb-like_DNA-bd"/>
</dbReference>
<evidence type="ECO:0000256" key="2">
    <source>
        <dbReference type="ARBA" id="ARBA00023125"/>
    </source>
</evidence>
<keyword evidence="1" id="KW-0805">Transcription regulation</keyword>
<reference evidence="8" key="1">
    <citation type="submission" date="2021-01" db="EMBL/GenBank/DDBJ databases">
        <authorList>
            <person name="Corre E."/>
            <person name="Pelletier E."/>
            <person name="Niang G."/>
            <person name="Scheremetjew M."/>
            <person name="Finn R."/>
            <person name="Kale V."/>
            <person name="Holt S."/>
            <person name="Cochrane G."/>
            <person name="Meng A."/>
            <person name="Brown T."/>
            <person name="Cohen L."/>
        </authorList>
    </citation>
    <scope>NUCLEOTIDE SEQUENCE</scope>
    <source>
        <strain evidence="8">CCMP1756</strain>
    </source>
</reference>